<dbReference type="EMBL" id="QKYT01000435">
    <property type="protein sequence ID" value="RIA85294.1"/>
    <property type="molecule type" value="Genomic_DNA"/>
</dbReference>
<proteinExistence type="predicted"/>
<sequence length="165" mass="19417">MWIFRKFIIRNNIKSLKRNHLKRLLRYSNNYSTKTDEYGVPENPTWSVRSLLPPFTDSKPIITKEEYKTLLKLSNLRSTSSLEDSKLIQDINLLCYFVKHIHNVDVTNIEPMRSVLADGVNLNLCYEEEKNENIKSENQGRDLLKRASVLHKEFYVVKIDSNDNN</sequence>
<dbReference type="Proteomes" id="UP000265703">
    <property type="component" value="Unassembled WGS sequence"/>
</dbReference>
<feature type="domain" description="Glutamyl-tRNA amidotransferase complex subunit Gta3" evidence="1">
    <location>
        <begin position="57"/>
        <end position="111"/>
    </location>
</feature>
<protein>
    <recommendedName>
        <fullName evidence="1">Glutamyl-tRNA amidotransferase complex subunit Gta3 domain-containing protein</fullName>
    </recommendedName>
</protein>
<reference evidence="2 3" key="1">
    <citation type="submission" date="2018-06" db="EMBL/GenBank/DDBJ databases">
        <title>Comparative genomics reveals the genomic features of Rhizophagus irregularis, R. cerebriforme, R. diaphanum and Gigaspora rosea, and their symbiotic lifestyle signature.</title>
        <authorList>
            <person name="Morin E."/>
            <person name="San Clemente H."/>
            <person name="Chen E.C.H."/>
            <person name="De La Providencia I."/>
            <person name="Hainaut M."/>
            <person name="Kuo A."/>
            <person name="Kohler A."/>
            <person name="Murat C."/>
            <person name="Tang N."/>
            <person name="Roy S."/>
            <person name="Loubradou J."/>
            <person name="Henrissat B."/>
            <person name="Grigoriev I.V."/>
            <person name="Corradi N."/>
            <person name="Roux C."/>
            <person name="Martin F.M."/>
        </authorList>
    </citation>
    <scope>NUCLEOTIDE SEQUENCE [LARGE SCALE GENOMIC DNA]</scope>
    <source>
        <strain evidence="2 3">DAOM 227022</strain>
    </source>
</reference>
<dbReference type="AlphaFoldDB" id="A0A397SRJ8"/>
<comment type="caution">
    <text evidence="2">The sequence shown here is derived from an EMBL/GenBank/DDBJ whole genome shotgun (WGS) entry which is preliminary data.</text>
</comment>
<keyword evidence="3" id="KW-1185">Reference proteome</keyword>
<name>A0A397SRJ8_9GLOM</name>
<gene>
    <name evidence="2" type="ORF">C1645_879410</name>
</gene>
<organism evidence="2 3">
    <name type="scientific">Glomus cerebriforme</name>
    <dbReference type="NCBI Taxonomy" id="658196"/>
    <lineage>
        <taxon>Eukaryota</taxon>
        <taxon>Fungi</taxon>
        <taxon>Fungi incertae sedis</taxon>
        <taxon>Mucoromycota</taxon>
        <taxon>Glomeromycotina</taxon>
        <taxon>Glomeromycetes</taxon>
        <taxon>Glomerales</taxon>
        <taxon>Glomeraceae</taxon>
        <taxon>Glomus</taxon>
    </lineage>
</organism>
<dbReference type="InterPro" id="IPR049545">
    <property type="entry name" value="Gta3_dom"/>
</dbReference>
<dbReference type="Pfam" id="PF20978">
    <property type="entry name" value="Gta3"/>
    <property type="match status" value="1"/>
</dbReference>
<accession>A0A397SRJ8</accession>
<evidence type="ECO:0000313" key="2">
    <source>
        <dbReference type="EMBL" id="RIA85294.1"/>
    </source>
</evidence>
<dbReference type="OrthoDB" id="5522061at2759"/>
<evidence type="ECO:0000313" key="3">
    <source>
        <dbReference type="Proteomes" id="UP000265703"/>
    </source>
</evidence>
<evidence type="ECO:0000259" key="1">
    <source>
        <dbReference type="Pfam" id="PF20978"/>
    </source>
</evidence>